<evidence type="ECO:0000313" key="2">
    <source>
        <dbReference type="EMBL" id="KFG27023.1"/>
    </source>
</evidence>
<dbReference type="OrthoDB" id="21095at2759"/>
<evidence type="ECO:0000256" key="1">
    <source>
        <dbReference type="SAM" id="MobiDB-lite"/>
    </source>
</evidence>
<evidence type="ECO:0008006" key="4">
    <source>
        <dbReference type="Google" id="ProtNLM"/>
    </source>
</evidence>
<dbReference type="AlphaFoldDB" id="A0A086J4F5"/>
<accession>A0A086J4F5</accession>
<dbReference type="Gene3D" id="2.40.50.140">
    <property type="entry name" value="Nucleic acid-binding proteins"/>
    <property type="match status" value="1"/>
</dbReference>
<dbReference type="HOGENOM" id="CLU_497042_0_0_1"/>
<dbReference type="SUPFAM" id="SSF50249">
    <property type="entry name" value="Nucleic acid-binding proteins"/>
    <property type="match status" value="2"/>
</dbReference>
<dbReference type="EMBL" id="AKIJ01000001">
    <property type="protein sequence ID" value="KFG27023.1"/>
    <property type="molecule type" value="Genomic_DNA"/>
</dbReference>
<feature type="region of interest" description="Disordered" evidence="1">
    <location>
        <begin position="30"/>
        <end position="51"/>
    </location>
</feature>
<gene>
    <name evidence="2" type="ORF">NESG_00095</name>
</gene>
<keyword evidence="3" id="KW-1185">Reference proteome</keyword>
<organism evidence="2 3">
    <name type="scientific">Nematocida ausubeli (strain ATCC PRA-371 / ERTm2)</name>
    <name type="common">Nematode killer fungus</name>
    <dbReference type="NCBI Taxonomy" id="1913371"/>
    <lineage>
        <taxon>Eukaryota</taxon>
        <taxon>Fungi</taxon>
        <taxon>Fungi incertae sedis</taxon>
        <taxon>Microsporidia</taxon>
        <taxon>Nematocida</taxon>
    </lineage>
</organism>
<dbReference type="Proteomes" id="UP000054524">
    <property type="component" value="Unassembled WGS sequence"/>
</dbReference>
<protein>
    <recommendedName>
        <fullName evidence="4">BRCA2 OB1 domain-containing protein</fullName>
    </recommendedName>
</protein>
<dbReference type="InterPro" id="IPR012340">
    <property type="entry name" value="NA-bd_OB-fold"/>
</dbReference>
<comment type="caution">
    <text evidence="2">The sequence shown here is derived from an EMBL/GenBank/DDBJ whole genome shotgun (WGS) entry which is preliminary data.</text>
</comment>
<name>A0A086J4F5_NEMA1</name>
<dbReference type="RefSeq" id="XP_052905578.1">
    <property type="nucleotide sequence ID" value="XM_053047753.1"/>
</dbReference>
<dbReference type="InterPro" id="IPR002093">
    <property type="entry name" value="BRCA2_repeat"/>
</dbReference>
<dbReference type="GeneID" id="77675068"/>
<sequence>MARKSNKEKTPPSSEISQILLEGEGLLKNSSPLLSETPIQDFKGAPDSGLDGSFQIEDKSYQFPQDDTNNSFYGDIKKGPFHSTKPINKDLTDRILFKEIKFPAPARRGRRYRNDPNVPQLVDPDESLDIGTGSFQRKRPIINQDKNEDPQKIGALLNDENMPTADTSFTKFVGFKTAEGAALHVSEECMHKARRSFDFMQSRSLTRAPPKPKIILPREREIAEAHAIYKRVKQEIFPLTRSKEEEYSLFVLFQWAWISVLRQIENIRKRGGDSQAAEIERVVVEKAKAKWRANPRSVLRRITEQDEHASVYMKVLVIEGGTSIITITDGLNFIKAQLDYELQRIAKSIKEGMILQVACSIYLLNHPASIYEVNLNGAAVIELQYNGVKPCTSGPLGYQNTFGFIRSLSSINPQGGYINCLMLRVTKKIEVRYVIDLNGSKSNIEEDRLDSTLERIERSIDKICFSEEERNNALNSVKLRKYTRYEVVCDYSSNHTTAILSVWEAAYSDNPLKPDQRYLFFMLSPPRKTQTTDIILLTTTIISTFRKI</sequence>
<evidence type="ECO:0000313" key="3">
    <source>
        <dbReference type="Proteomes" id="UP000054524"/>
    </source>
</evidence>
<feature type="region of interest" description="Disordered" evidence="1">
    <location>
        <begin position="108"/>
        <end position="132"/>
    </location>
</feature>
<reference evidence="2 3" key="1">
    <citation type="journal article" date="2014" name="Genome Announc.">
        <title>Genome Sequence of the Microsporidian Species Nematocida sp1 Strain ERTm6 (ATCC PRA-372).</title>
        <authorList>
            <person name="Bakowski M.A."/>
            <person name="Priest M."/>
            <person name="Young S."/>
            <person name="Cuomo C.A."/>
            <person name="Troemel E.R."/>
        </authorList>
    </citation>
    <scope>NUCLEOTIDE SEQUENCE [LARGE SCALE GENOMIC DNA]</scope>
    <source>
        <strain evidence="2 3">ERTm6</strain>
    </source>
</reference>
<proteinExistence type="predicted"/>
<dbReference type="PROSITE" id="PS50138">
    <property type="entry name" value="BRCA2_REPEAT"/>
    <property type="match status" value="1"/>
</dbReference>